<feature type="compositionally biased region" description="Basic and acidic residues" evidence="23">
    <location>
        <begin position="698"/>
        <end position="708"/>
    </location>
</feature>
<accession>A0A914HHV6</accession>
<feature type="region of interest" description="Disordered" evidence="23">
    <location>
        <begin position="660"/>
        <end position="712"/>
    </location>
</feature>
<dbReference type="Gene3D" id="1.10.10.2130">
    <property type="entry name" value="DEAH helicase family, winged-helix domain"/>
    <property type="match status" value="1"/>
</dbReference>
<dbReference type="PROSITE" id="PS00690">
    <property type="entry name" value="DEAH_ATP_HELICASE"/>
    <property type="match status" value="1"/>
</dbReference>
<dbReference type="Gene3D" id="3.40.50.300">
    <property type="entry name" value="P-loop containing nucleotide triphosphate hydrolases"/>
    <property type="match status" value="2"/>
</dbReference>
<dbReference type="InterPro" id="IPR032458">
    <property type="entry name" value="Histone_H2A_CS"/>
</dbReference>
<evidence type="ECO:0000256" key="4">
    <source>
        <dbReference type="ARBA" id="ARBA00008792"/>
    </source>
</evidence>
<dbReference type="GO" id="GO:0000786">
    <property type="term" value="C:nucleosome"/>
    <property type="evidence" value="ECO:0007669"/>
    <property type="project" value="UniProtKB-KW"/>
</dbReference>
<dbReference type="GO" id="GO:0005524">
    <property type="term" value="F:ATP binding"/>
    <property type="evidence" value="ECO:0007669"/>
    <property type="project" value="UniProtKB-KW"/>
</dbReference>
<evidence type="ECO:0000313" key="25">
    <source>
        <dbReference type="Proteomes" id="UP000887572"/>
    </source>
</evidence>
<evidence type="ECO:0000256" key="1">
    <source>
        <dbReference type="ARBA" id="ARBA00004123"/>
    </source>
</evidence>
<evidence type="ECO:0000256" key="21">
    <source>
        <dbReference type="ARBA" id="ARBA00047984"/>
    </source>
</evidence>
<dbReference type="InterPro" id="IPR011545">
    <property type="entry name" value="DEAD/DEAH_box_helicase_dom"/>
</dbReference>
<name>A0A914HHV6_GLORO</name>
<dbReference type="PANTHER" id="PTHR18934">
    <property type="entry name" value="ATP-DEPENDENT RNA HELICASE"/>
    <property type="match status" value="1"/>
</dbReference>
<dbReference type="Pfam" id="PF16211">
    <property type="entry name" value="Histone_H2A_C"/>
    <property type="match status" value="1"/>
</dbReference>
<dbReference type="InterPro" id="IPR007125">
    <property type="entry name" value="H2A/H2B/H3"/>
</dbReference>
<organism evidence="25 26">
    <name type="scientific">Globodera rostochiensis</name>
    <name type="common">Golden nematode worm</name>
    <name type="synonym">Heterodera rostochiensis</name>
    <dbReference type="NCBI Taxonomy" id="31243"/>
    <lineage>
        <taxon>Eukaryota</taxon>
        <taxon>Metazoa</taxon>
        <taxon>Ecdysozoa</taxon>
        <taxon>Nematoda</taxon>
        <taxon>Chromadorea</taxon>
        <taxon>Rhabditida</taxon>
        <taxon>Tylenchina</taxon>
        <taxon>Tylenchomorpha</taxon>
        <taxon>Tylenchoidea</taxon>
        <taxon>Heteroderidae</taxon>
        <taxon>Heteroderinae</taxon>
        <taxon>Globodera</taxon>
    </lineage>
</organism>
<dbReference type="Pfam" id="PF00270">
    <property type="entry name" value="DEAD"/>
    <property type="match status" value="1"/>
</dbReference>
<comment type="similarity">
    <text evidence="6">Belongs to the histone H2A family.</text>
</comment>
<dbReference type="InterPro" id="IPR027417">
    <property type="entry name" value="P-loop_NTPase"/>
</dbReference>
<evidence type="ECO:0000256" key="10">
    <source>
        <dbReference type="ARBA" id="ARBA00022741"/>
    </source>
</evidence>
<evidence type="ECO:0000256" key="9">
    <source>
        <dbReference type="ARBA" id="ARBA00022499"/>
    </source>
</evidence>
<evidence type="ECO:0000256" key="5">
    <source>
        <dbReference type="ARBA" id="ARBA00009052"/>
    </source>
</evidence>
<proteinExistence type="inferred from homology"/>
<feature type="coiled-coil region" evidence="22">
    <location>
        <begin position="329"/>
        <end position="363"/>
    </location>
</feature>
<evidence type="ECO:0000256" key="8">
    <source>
        <dbReference type="ARBA" id="ARBA00022454"/>
    </source>
</evidence>
<dbReference type="WBParaSite" id="Gr19_v10_g17307.t1">
    <property type="protein sequence ID" value="Gr19_v10_g17307.t1"/>
    <property type="gene ID" value="Gr19_v10_g17307"/>
</dbReference>
<dbReference type="InterPro" id="IPR032454">
    <property type="entry name" value="Histone_H2A_C"/>
</dbReference>
<dbReference type="SMART" id="SM00414">
    <property type="entry name" value="H2A"/>
    <property type="match status" value="1"/>
</dbReference>
<dbReference type="InterPro" id="IPR019359">
    <property type="entry name" value="CCDC85"/>
</dbReference>
<evidence type="ECO:0000259" key="24">
    <source>
        <dbReference type="PROSITE" id="PS51192"/>
    </source>
</evidence>
<keyword evidence="25" id="KW-1185">Reference proteome</keyword>
<keyword evidence="13" id="KW-0067">ATP-binding</keyword>
<evidence type="ECO:0000256" key="11">
    <source>
        <dbReference type="ARBA" id="ARBA00022801"/>
    </source>
</evidence>
<feature type="compositionally biased region" description="Basic residues" evidence="23">
    <location>
        <begin position="998"/>
        <end position="1008"/>
    </location>
</feature>
<keyword evidence="14" id="KW-0965">Cell junction</keyword>
<keyword evidence="11" id="KW-0378">Hydrolase</keyword>
<evidence type="ECO:0000256" key="2">
    <source>
        <dbReference type="ARBA" id="ARBA00004286"/>
    </source>
</evidence>
<dbReference type="SUPFAM" id="SSF47113">
    <property type="entry name" value="Histone-fold"/>
    <property type="match status" value="1"/>
</dbReference>
<comment type="similarity">
    <text evidence="5">Belongs to the CCDC85 family.</text>
</comment>
<evidence type="ECO:0000256" key="7">
    <source>
        <dbReference type="ARBA" id="ARBA00012552"/>
    </source>
</evidence>
<dbReference type="Gene3D" id="1.10.20.10">
    <property type="entry name" value="Histone, subunit A"/>
    <property type="match status" value="1"/>
</dbReference>
<dbReference type="PANTHER" id="PTHR18934:SF83">
    <property type="entry name" value="PRE-MRNA-SPLICING FACTOR ATP-DEPENDENT RNA HELICASE DHX16"/>
    <property type="match status" value="1"/>
</dbReference>
<evidence type="ECO:0000256" key="22">
    <source>
        <dbReference type="SAM" id="Coils"/>
    </source>
</evidence>
<dbReference type="CDD" id="cd18791">
    <property type="entry name" value="SF2_C_RHA"/>
    <property type="match status" value="1"/>
</dbReference>
<keyword evidence="17" id="KW-0539">Nucleus</keyword>
<dbReference type="GO" id="GO:0003677">
    <property type="term" value="F:DNA binding"/>
    <property type="evidence" value="ECO:0007669"/>
    <property type="project" value="UniProtKB-KW"/>
</dbReference>
<feature type="compositionally biased region" description="Low complexity" evidence="23">
    <location>
        <begin position="660"/>
        <end position="680"/>
    </location>
</feature>
<dbReference type="Pfam" id="PF00125">
    <property type="entry name" value="Histone"/>
    <property type="match status" value="1"/>
</dbReference>
<feature type="compositionally biased region" description="Basic and acidic residues" evidence="23">
    <location>
        <begin position="1545"/>
        <end position="1555"/>
    </location>
</feature>
<dbReference type="Pfam" id="PF10226">
    <property type="entry name" value="CCDC85"/>
    <property type="match status" value="1"/>
</dbReference>
<dbReference type="PROSITE" id="PS51192">
    <property type="entry name" value="HELICASE_ATP_BIND_1"/>
    <property type="match status" value="1"/>
</dbReference>
<keyword evidence="15 22" id="KW-0175">Coiled coil</keyword>
<dbReference type="GO" id="GO:0005912">
    <property type="term" value="C:adherens junction"/>
    <property type="evidence" value="ECO:0007669"/>
    <property type="project" value="UniProtKB-SubCell"/>
</dbReference>
<evidence type="ECO:0000256" key="19">
    <source>
        <dbReference type="ARBA" id="ARBA00040234"/>
    </source>
</evidence>
<keyword evidence="8" id="KW-0158">Chromosome</keyword>
<feature type="compositionally biased region" description="Polar residues" evidence="23">
    <location>
        <begin position="748"/>
        <end position="760"/>
    </location>
</feature>
<dbReference type="GO" id="GO:0046982">
    <property type="term" value="F:protein heterodimerization activity"/>
    <property type="evidence" value="ECO:0007669"/>
    <property type="project" value="InterPro"/>
</dbReference>
<reference evidence="26" key="1">
    <citation type="submission" date="2022-11" db="UniProtKB">
        <authorList>
            <consortium name="WormBaseParasite"/>
        </authorList>
    </citation>
    <scope>IDENTIFICATION</scope>
</reference>
<evidence type="ECO:0000256" key="12">
    <source>
        <dbReference type="ARBA" id="ARBA00022806"/>
    </source>
</evidence>
<evidence type="ECO:0000256" key="13">
    <source>
        <dbReference type="ARBA" id="ARBA00022840"/>
    </source>
</evidence>
<keyword evidence="16" id="KW-0238">DNA-binding</keyword>
<evidence type="ECO:0000256" key="18">
    <source>
        <dbReference type="ARBA" id="ARBA00023269"/>
    </source>
</evidence>
<dbReference type="GO" id="GO:0030527">
    <property type="term" value="F:structural constituent of chromatin"/>
    <property type="evidence" value="ECO:0007669"/>
    <property type="project" value="InterPro"/>
</dbReference>
<evidence type="ECO:0000256" key="17">
    <source>
        <dbReference type="ARBA" id="ARBA00023242"/>
    </source>
</evidence>
<evidence type="ECO:0000256" key="23">
    <source>
        <dbReference type="SAM" id="MobiDB-lite"/>
    </source>
</evidence>
<dbReference type="Proteomes" id="UP000887572">
    <property type="component" value="Unplaced"/>
</dbReference>
<feature type="compositionally biased region" description="Basic and acidic residues" evidence="23">
    <location>
        <begin position="1049"/>
        <end position="1072"/>
    </location>
</feature>
<keyword evidence="10" id="KW-0547">Nucleotide-binding</keyword>
<keyword evidence="18" id="KW-0544">Nucleosome core</keyword>
<dbReference type="CDD" id="cd00074">
    <property type="entry name" value="HFD_H2A"/>
    <property type="match status" value="1"/>
</dbReference>
<feature type="region of interest" description="Disordered" evidence="23">
    <location>
        <begin position="1536"/>
        <end position="1558"/>
    </location>
</feature>
<keyword evidence="12" id="KW-0347">Helicase</keyword>
<keyword evidence="9" id="KW-1017">Isopeptide bond</keyword>
<dbReference type="InterPro" id="IPR042035">
    <property type="entry name" value="DEAH_win-hel_dom"/>
</dbReference>
<dbReference type="GO" id="GO:0003724">
    <property type="term" value="F:RNA helicase activity"/>
    <property type="evidence" value="ECO:0007669"/>
    <property type="project" value="UniProtKB-EC"/>
</dbReference>
<dbReference type="InterPro" id="IPR002464">
    <property type="entry name" value="DNA/RNA_helicase_DEAH_CS"/>
</dbReference>
<dbReference type="InterPro" id="IPR014001">
    <property type="entry name" value="Helicase_ATP-bd"/>
</dbReference>
<feature type="compositionally biased region" description="Low complexity" evidence="23">
    <location>
        <begin position="765"/>
        <end position="782"/>
    </location>
</feature>
<evidence type="ECO:0000256" key="20">
    <source>
        <dbReference type="ARBA" id="ARBA00041217"/>
    </source>
</evidence>
<protein>
    <recommendedName>
        <fullName evidence="19">Histone H2A.V</fullName>
        <ecNumber evidence="7">3.6.4.13</ecNumber>
    </recommendedName>
    <alternativeName>
        <fullName evidence="20">H2A.F/Z</fullName>
    </alternativeName>
</protein>
<dbReference type="PROSITE" id="PS00046">
    <property type="entry name" value="HISTONE_H2A"/>
    <property type="match status" value="1"/>
</dbReference>
<feature type="region of interest" description="Disordered" evidence="23">
    <location>
        <begin position="986"/>
        <end position="1101"/>
    </location>
</feature>
<dbReference type="SUPFAM" id="SSF52540">
    <property type="entry name" value="P-loop containing nucleoside triphosphate hydrolases"/>
    <property type="match status" value="1"/>
</dbReference>
<evidence type="ECO:0000256" key="3">
    <source>
        <dbReference type="ARBA" id="ARBA00004536"/>
    </source>
</evidence>
<dbReference type="EC" id="3.6.4.13" evidence="7"/>
<dbReference type="GO" id="GO:0016787">
    <property type="term" value="F:hydrolase activity"/>
    <property type="evidence" value="ECO:0007669"/>
    <property type="project" value="UniProtKB-KW"/>
</dbReference>
<evidence type="ECO:0000256" key="6">
    <source>
        <dbReference type="ARBA" id="ARBA00010691"/>
    </source>
</evidence>
<dbReference type="FunFam" id="3.40.50.300:FF:000578">
    <property type="entry name" value="probable ATP-dependent RNA helicase DHX35"/>
    <property type="match status" value="1"/>
</dbReference>
<dbReference type="FunFam" id="1.10.20.10:FF:000005">
    <property type="entry name" value="Histone H2A"/>
    <property type="match status" value="1"/>
</dbReference>
<evidence type="ECO:0000256" key="14">
    <source>
        <dbReference type="ARBA" id="ARBA00022949"/>
    </source>
</evidence>
<feature type="region of interest" description="Disordered" evidence="23">
    <location>
        <begin position="16"/>
        <end position="43"/>
    </location>
</feature>
<feature type="domain" description="Helicase ATP-binding" evidence="24">
    <location>
        <begin position="1285"/>
        <end position="1449"/>
    </location>
</feature>
<dbReference type="InterPro" id="IPR002119">
    <property type="entry name" value="Histone_H2A"/>
</dbReference>
<dbReference type="InterPro" id="IPR009072">
    <property type="entry name" value="Histone-fold"/>
</dbReference>
<dbReference type="SMART" id="SM00487">
    <property type="entry name" value="DEXDc"/>
    <property type="match status" value="1"/>
</dbReference>
<dbReference type="GO" id="GO:0071013">
    <property type="term" value="C:catalytic step 2 spliceosome"/>
    <property type="evidence" value="ECO:0007669"/>
    <property type="project" value="TreeGrafter"/>
</dbReference>
<feature type="region of interest" description="Disordered" evidence="23">
    <location>
        <begin position="734"/>
        <end position="819"/>
    </location>
</feature>
<evidence type="ECO:0000256" key="15">
    <source>
        <dbReference type="ARBA" id="ARBA00023054"/>
    </source>
</evidence>
<dbReference type="PRINTS" id="PR00620">
    <property type="entry name" value="HISTONEH2A"/>
</dbReference>
<comment type="subcellular location">
    <subcellularLocation>
        <location evidence="3">Cell junction</location>
        <location evidence="3">Adherens junction</location>
    </subcellularLocation>
    <subcellularLocation>
        <location evidence="2">Chromosome</location>
    </subcellularLocation>
    <subcellularLocation>
        <location evidence="1">Nucleus</location>
    </subcellularLocation>
</comment>
<feature type="compositionally biased region" description="Basic and acidic residues" evidence="23">
    <location>
        <begin position="1080"/>
        <end position="1101"/>
    </location>
</feature>
<comment type="similarity">
    <text evidence="4">Belongs to the DEAD box helicase family. DEAH subfamily.</text>
</comment>
<comment type="catalytic activity">
    <reaction evidence="21">
        <text>ATP + H2O = ADP + phosphate + H(+)</text>
        <dbReference type="Rhea" id="RHEA:13065"/>
        <dbReference type="ChEBI" id="CHEBI:15377"/>
        <dbReference type="ChEBI" id="CHEBI:15378"/>
        <dbReference type="ChEBI" id="CHEBI:30616"/>
        <dbReference type="ChEBI" id="CHEBI:43474"/>
        <dbReference type="ChEBI" id="CHEBI:456216"/>
        <dbReference type="EC" id="3.6.4.13"/>
    </reaction>
</comment>
<dbReference type="GO" id="GO:0003723">
    <property type="term" value="F:RNA binding"/>
    <property type="evidence" value="ECO:0007669"/>
    <property type="project" value="TreeGrafter"/>
</dbReference>
<sequence length="1590" mass="177466">MFCCFRLPKIKKKKIIPMAGGKGKSGKDSGKAKSKKASRSSRAGLQFPVGRIHRFLKKHTTSTGRVGATAAVYSAAILEYLTAEVLELAGNASKDLKVKRVTPRHLHLAIRGDEELDFLIKATIAGGGVIPHIHRRLMGKPQTQLSQQKSLLDLIYVEKNCQIHTIQCVHLNGGKVQGVPVNSPTPMGDSPAVVELFSGPTVSQCLLPNTTKERAVAFAVTSKMVDSNENRVNSPAEFDLGANLEAYKHRCRTLEKENARLMGNQGKLIAESNRRIECHLEEIRCLKEQMDAQRRTNCELLGRAESAQDESRRAKELSKEWQKFGQCNNQLMKKELLSHQLQMNQLEAKTAKLAAENMELKRLCIYLDEQRQSFWRELSGRTKRTSVRVANPAQQFVMGSGRSSSEDAGCCRGSIVTNSTESVNNSNMSGPAGGKMWGEEERLKGQIQVDREQEEVLQSICSNLSNSMALSVDGTGQNQGPKIEDQSAKFHIRAPKIIAHTSNGQEAAAITTNPCDFRRLSNSTVISNSSSVGTTAQYESGFSFSSEDPTAVLVEHEFDETDGGRASRSAEQTLKVHELCTISEEEDKAENTRVRLVRLGELGRELELEEASGDVGCSSMVAEAGSMFTSLMQSVDHPLQKQQQQLIDVFGEAMESGVVSSHRNSTGSSSTSSGAFSGMSRCTEDGVEDTEGMGEVAESSRREDDDLPPRMPLITTNECCVLRQSFRMFPFTDQRSSSSMGAPVLAAEQQTLQRQSSTLPRTPLSVFSSTTASSSHTQTEQSLPSQCRVSPCPQRKKTLLRNTTDSQQKDEQQKRTTLQQMPVRIRVRPPPIMRLPSSGTGENLAAREGTTHCQLIGTVGRMEKSKEFELFKNLPQKGIDSSSIMALNNWVNDELHKIIGYSDSSTVAYMIAMAKKSSDSDDFIQRLQDVVPTNNLKAFAEKLIAKVPHAAKKVPVIPRGPSESELQNLRLKSLNAILKPLEYELDEPSTSSKDLKKGEKKNKTRSVRKRWESSSSSSAEENPTEEILQSADKNPKEEVESSESDFEMMEEKAQKDIEERDALSKRIREKEKRNTRHVMSKSEARSKAEATKRLKISEKDDTNDMMDKLRYESRKSYLSKRKDDKRMELESKVHDDETIFASEKLTKREQMDAKYRKEVLYYVKQYDEAGNVLRVPRYHVPDASSKIIPTEYVEDNELPGGDGRRWEDEKLGSAVFHYGAKDAKKEQDLGLLLEDEQIDFVEALQHLEGTRETEEKELTVEQKRKLSLQETRKTLPVYAYRDEFIEAVKEHQVLIIIGETGSGKTTQLPQYLFESGFCAGDKRLGCTQPRRVAAMSVAARVAEEMSTKLGGLVGYTIRFEDCSSERTKIKYLTDGMLLREFLNEPDLASYSVLMIDEAHERTLHTDVLFGLVKDIARFRKDLKLLISSATFPVQIYYTKAPEADYLDAVMISVLQIHLTQPLPGDILVFLTGQEEIETVQEALQERIKLLGSRIKELMVLPIYANLPTDMQAKIFESTPSNTRKCVLATNIAETSQSSYDARGGPGEREGPHELEEQPVPEIQRTNLGNVVLMLLSLGITDLNICTPSVL</sequence>
<evidence type="ECO:0000313" key="26">
    <source>
        <dbReference type="WBParaSite" id="Gr19_v10_g17307.t1"/>
    </source>
</evidence>
<evidence type="ECO:0000256" key="16">
    <source>
        <dbReference type="ARBA" id="ARBA00023125"/>
    </source>
</evidence>
<feature type="coiled-coil region" evidence="22">
    <location>
        <begin position="244"/>
        <end position="296"/>
    </location>
</feature>